<dbReference type="OrthoDB" id="8862460at2759"/>
<comment type="subcellular location">
    <subcellularLocation>
        <location evidence="1">Cytoplasm</location>
        <location evidence="1">Cytoskeleton</location>
    </subcellularLocation>
</comment>
<dbReference type="InterPro" id="IPR027640">
    <property type="entry name" value="Kinesin-like_fam"/>
</dbReference>
<dbReference type="Pfam" id="PF23081">
    <property type="entry name" value="HTH_KIF26A_B_1st"/>
    <property type="match status" value="1"/>
</dbReference>
<dbReference type="Gene3D" id="3.40.850.10">
    <property type="entry name" value="Kinesin motor domain"/>
    <property type="match status" value="1"/>
</dbReference>
<keyword evidence="3 6" id="KW-0547">Nucleotide-binding</keyword>
<evidence type="ECO:0000256" key="7">
    <source>
        <dbReference type="SAM" id="MobiDB-lite"/>
    </source>
</evidence>
<proteinExistence type="inferred from homology"/>
<dbReference type="Proteomes" id="UP001163046">
    <property type="component" value="Unassembled WGS sequence"/>
</dbReference>
<evidence type="ECO:0000256" key="1">
    <source>
        <dbReference type="ARBA" id="ARBA00004245"/>
    </source>
</evidence>
<dbReference type="FunFam" id="3.40.850.10:FF:000147">
    <property type="entry name" value="kinesin-like protein CG14535"/>
    <property type="match status" value="1"/>
</dbReference>
<dbReference type="EMBL" id="MU827317">
    <property type="protein sequence ID" value="KAJ7357864.1"/>
    <property type="molecule type" value="Genomic_DNA"/>
</dbReference>
<comment type="similarity">
    <text evidence="6">Belongs to the TRAFAC class myosin-kinesin ATPase superfamily. Kinesin family.</text>
</comment>
<protein>
    <submittedName>
        <fullName evidence="9">Negative regulation of motor neuron migration</fullName>
    </submittedName>
</protein>
<evidence type="ECO:0000256" key="4">
    <source>
        <dbReference type="ARBA" id="ARBA00022840"/>
    </source>
</evidence>
<feature type="domain" description="Kinesin motor" evidence="8">
    <location>
        <begin position="255"/>
        <end position="612"/>
    </location>
</feature>
<keyword evidence="5" id="KW-0206">Cytoskeleton</keyword>
<feature type="compositionally biased region" description="Acidic residues" evidence="7">
    <location>
        <begin position="728"/>
        <end position="740"/>
    </location>
</feature>
<dbReference type="PROSITE" id="PS50067">
    <property type="entry name" value="KINESIN_MOTOR_2"/>
    <property type="match status" value="1"/>
</dbReference>
<dbReference type="GO" id="GO:0005524">
    <property type="term" value="F:ATP binding"/>
    <property type="evidence" value="ECO:0007669"/>
    <property type="project" value="UniProtKB-UniRule"/>
</dbReference>
<dbReference type="InterPro" id="IPR027417">
    <property type="entry name" value="P-loop_NTPase"/>
</dbReference>
<dbReference type="InterPro" id="IPR057090">
    <property type="entry name" value="HTH_KIF26A_B_1st"/>
</dbReference>
<dbReference type="InterPro" id="IPR036961">
    <property type="entry name" value="Kinesin_motor_dom_sf"/>
</dbReference>
<feature type="binding site" evidence="6">
    <location>
        <begin position="348"/>
        <end position="355"/>
    </location>
    <ligand>
        <name>ATP</name>
        <dbReference type="ChEBI" id="CHEBI:30616"/>
    </ligand>
</feature>
<feature type="region of interest" description="Disordered" evidence="7">
    <location>
        <begin position="185"/>
        <end position="221"/>
    </location>
</feature>
<feature type="compositionally biased region" description="Basic and acidic residues" evidence="7">
    <location>
        <begin position="632"/>
        <end position="648"/>
    </location>
</feature>
<evidence type="ECO:0000259" key="8">
    <source>
        <dbReference type="PROSITE" id="PS50067"/>
    </source>
</evidence>
<evidence type="ECO:0000256" key="6">
    <source>
        <dbReference type="PROSITE-ProRule" id="PRU00283"/>
    </source>
</evidence>
<keyword evidence="4 6" id="KW-0067">ATP-binding</keyword>
<feature type="compositionally biased region" description="Polar residues" evidence="7">
    <location>
        <begin position="706"/>
        <end position="720"/>
    </location>
</feature>
<dbReference type="PANTHER" id="PTHR21608:SF7">
    <property type="entry name" value="KINESIN-LIKE PROTEIN CG14535"/>
    <property type="match status" value="1"/>
</dbReference>
<dbReference type="GO" id="GO:0005856">
    <property type="term" value="C:cytoskeleton"/>
    <property type="evidence" value="ECO:0007669"/>
    <property type="project" value="UniProtKB-SubCell"/>
</dbReference>
<organism evidence="9 10">
    <name type="scientific">Desmophyllum pertusum</name>
    <dbReference type="NCBI Taxonomy" id="174260"/>
    <lineage>
        <taxon>Eukaryota</taxon>
        <taxon>Metazoa</taxon>
        <taxon>Cnidaria</taxon>
        <taxon>Anthozoa</taxon>
        <taxon>Hexacorallia</taxon>
        <taxon>Scleractinia</taxon>
        <taxon>Caryophylliina</taxon>
        <taxon>Caryophylliidae</taxon>
        <taxon>Desmophyllum</taxon>
    </lineage>
</organism>
<dbReference type="PRINTS" id="PR00380">
    <property type="entry name" value="KINESINHEAVY"/>
</dbReference>
<evidence type="ECO:0000256" key="2">
    <source>
        <dbReference type="ARBA" id="ARBA00022490"/>
    </source>
</evidence>
<evidence type="ECO:0000256" key="5">
    <source>
        <dbReference type="ARBA" id="ARBA00023212"/>
    </source>
</evidence>
<name>A0A9W9YMB3_9CNID</name>
<feature type="compositionally biased region" description="Basic residues" evidence="7">
    <location>
        <begin position="186"/>
        <end position="195"/>
    </location>
</feature>
<evidence type="ECO:0000313" key="9">
    <source>
        <dbReference type="EMBL" id="KAJ7357864.1"/>
    </source>
</evidence>
<feature type="compositionally biased region" description="Polar residues" evidence="7">
    <location>
        <begin position="199"/>
        <end position="214"/>
    </location>
</feature>
<dbReference type="SMART" id="SM00129">
    <property type="entry name" value="KISc"/>
    <property type="match status" value="1"/>
</dbReference>
<feature type="compositionally biased region" description="Basic and acidic residues" evidence="7">
    <location>
        <begin position="764"/>
        <end position="773"/>
    </location>
</feature>
<reference evidence="9" key="1">
    <citation type="submission" date="2023-01" db="EMBL/GenBank/DDBJ databases">
        <title>Genome assembly of the deep-sea coral Lophelia pertusa.</title>
        <authorList>
            <person name="Herrera S."/>
            <person name="Cordes E."/>
        </authorList>
    </citation>
    <scope>NUCLEOTIDE SEQUENCE</scope>
    <source>
        <strain evidence="9">USNM1676648</strain>
        <tissue evidence="9">Polyp</tissue>
    </source>
</reference>
<dbReference type="AlphaFoldDB" id="A0A9W9YMB3"/>
<dbReference type="GO" id="GO:0007018">
    <property type="term" value="P:microtubule-based movement"/>
    <property type="evidence" value="ECO:0007669"/>
    <property type="project" value="InterPro"/>
</dbReference>
<dbReference type="Pfam" id="PF00225">
    <property type="entry name" value="Kinesin"/>
    <property type="match status" value="1"/>
</dbReference>
<dbReference type="GO" id="GO:0003777">
    <property type="term" value="F:microtubule motor activity"/>
    <property type="evidence" value="ECO:0007669"/>
    <property type="project" value="InterPro"/>
</dbReference>
<dbReference type="InterPro" id="IPR001752">
    <property type="entry name" value="Kinesin_motor_dom"/>
</dbReference>
<evidence type="ECO:0000256" key="3">
    <source>
        <dbReference type="ARBA" id="ARBA00022741"/>
    </source>
</evidence>
<dbReference type="GO" id="GO:0008017">
    <property type="term" value="F:microtubule binding"/>
    <property type="evidence" value="ECO:0007669"/>
    <property type="project" value="InterPro"/>
</dbReference>
<sequence length="830" mass="91226">MRASGVPRGSHSRTDPRASTKQPNELPREIGVLCEKCNNRLVELKRQVMRTILPEIQGVLQKERKNKTTGSLSARIFDQIRLPETQMKSWKNEQCEVCSTDLNQLKREAVAMVHTLEESQFLAYYNIPGYVVGPNADQLIRRADKQRLQAGVAMETGDRGGGMYGKPEEAAIGSSFLSRAAQKLLSSKKKHKKGHKQDSSTNHPSPTVELTSSRHAQKEIQPYPFPTKFKEVLRISSPAVPPGLLKMNTKRTDGKVKVMLRICPSFPGETGSFMKVDQKRKQVTLYDPSTVGHVSQTHRKMGVAAPKMFAFDSIFESDCSQVEVCSGSLVDVLQSVVGGSEGCLFSYGYAGLGKTNTMVGRDEKEQTLGLIPCALSWLFKLISEQKQKTGTRFSVRVSAVEIVGRSETVRDLLAEQATGSENGTGDPSPSVFLREDRNGGAQEINPTELRVATAEKAAYYLDAAVASRTRPLNNKPEGENTDREENMNSHMFFTVHIYQYRVEKNSKNAGGVHGGRSRLHLIDLASCEGYTGSKKDGGASSMSLSGLGNVIISLINGAKHVPHRTSKITRMLQESLGNASCRTTMIAHVSPSLPFYAETLATAQLATRLHRLRKRKGKGSSTSSSGGDSSCDEARIRKPRIRTAEPRLRTTALNEKLREDCPIGEPGSSDYNSSTGEESCDTVIYVGPDGEISDRDLTDNEGPQRGSLSGNQACPSSTRSLVRKLESIENEEAEYNEEGDDLKREVEGSEDSGSLVEGKAQIFSEREEGEGKNSLKITPRSRATRLKLKSYQTTAQQVEKDFLIARSAGRVFQKPRTGTKPSELRRTKAI</sequence>
<accession>A0A9W9YMB3</accession>
<keyword evidence="6" id="KW-0505">Motor protein</keyword>
<comment type="caution">
    <text evidence="9">The sequence shown here is derived from an EMBL/GenBank/DDBJ whole genome shotgun (WGS) entry which is preliminary data.</text>
</comment>
<dbReference type="SUPFAM" id="SSF52540">
    <property type="entry name" value="P-loop containing nucleoside triphosphate hydrolases"/>
    <property type="match status" value="1"/>
</dbReference>
<keyword evidence="2" id="KW-0963">Cytoplasm</keyword>
<gene>
    <name evidence="9" type="primary">KIF26B</name>
    <name evidence="9" type="ORF">OS493_022682</name>
</gene>
<evidence type="ECO:0000313" key="10">
    <source>
        <dbReference type="Proteomes" id="UP001163046"/>
    </source>
</evidence>
<feature type="compositionally biased region" description="Low complexity" evidence="7">
    <location>
        <begin position="619"/>
        <end position="629"/>
    </location>
</feature>
<feature type="region of interest" description="Disordered" evidence="7">
    <location>
        <begin position="612"/>
        <end position="776"/>
    </location>
</feature>
<feature type="region of interest" description="Disordered" evidence="7">
    <location>
        <begin position="1"/>
        <end position="25"/>
    </location>
</feature>
<keyword evidence="10" id="KW-1185">Reference proteome</keyword>
<dbReference type="PANTHER" id="PTHR21608">
    <property type="entry name" value="KINESIN-LIKE PROTEIN CG14535"/>
    <property type="match status" value="1"/>
</dbReference>